<dbReference type="SUPFAM" id="SSF53383">
    <property type="entry name" value="PLP-dependent transferases"/>
    <property type="match status" value="1"/>
</dbReference>
<name>A0A423U151_PENVA</name>
<dbReference type="CDD" id="cd00609">
    <property type="entry name" value="AAT_like"/>
    <property type="match status" value="1"/>
</dbReference>
<gene>
    <name evidence="5" type="ORF">C7M84_024394</name>
</gene>
<evidence type="ECO:0000256" key="1">
    <source>
        <dbReference type="ARBA" id="ARBA00001933"/>
    </source>
</evidence>
<comment type="caution">
    <text evidence="5">The sequence shown here is derived from an EMBL/GenBank/DDBJ whole genome shotgun (WGS) entry which is preliminary data.</text>
</comment>
<evidence type="ECO:0000256" key="3">
    <source>
        <dbReference type="ARBA" id="ARBA00022679"/>
    </source>
</evidence>
<reference evidence="5 6" key="1">
    <citation type="submission" date="2018-04" db="EMBL/GenBank/DDBJ databases">
        <authorList>
            <person name="Zhang X."/>
            <person name="Yuan J."/>
            <person name="Li F."/>
            <person name="Xiang J."/>
        </authorList>
    </citation>
    <scope>NUCLEOTIDE SEQUENCE [LARGE SCALE GENOMIC DNA]</scope>
    <source>
        <tissue evidence="5">Muscle</tissue>
    </source>
</reference>
<dbReference type="EMBL" id="QCYY01000822">
    <property type="protein sequence ID" value="ROT82435.1"/>
    <property type="molecule type" value="Genomic_DNA"/>
</dbReference>
<evidence type="ECO:0000256" key="4">
    <source>
        <dbReference type="ARBA" id="ARBA00022898"/>
    </source>
</evidence>
<dbReference type="GO" id="GO:0016212">
    <property type="term" value="F:kynurenine-oxoglutarate transaminase activity"/>
    <property type="evidence" value="ECO:0007669"/>
    <property type="project" value="TreeGrafter"/>
</dbReference>
<dbReference type="InterPro" id="IPR050859">
    <property type="entry name" value="Class-I_PLP-dep_aminotransf"/>
</dbReference>
<dbReference type="GO" id="GO:1901605">
    <property type="term" value="P:alpha-amino acid metabolic process"/>
    <property type="evidence" value="ECO:0007669"/>
    <property type="project" value="TreeGrafter"/>
</dbReference>
<dbReference type="OrthoDB" id="7042322at2759"/>
<dbReference type="Gene3D" id="3.40.640.10">
    <property type="entry name" value="Type I PLP-dependent aspartate aminotransferase-like (Major domain)"/>
    <property type="match status" value="1"/>
</dbReference>
<dbReference type="FunFam" id="3.90.1150.10:FF:000166">
    <property type="entry name" value="Kynurenine/alpha-aminoadipate aminotransferase, mitochondrial"/>
    <property type="match status" value="1"/>
</dbReference>
<dbReference type="PANTHER" id="PTHR42790:SF19">
    <property type="entry name" value="KYNURENINE_ALPHA-AMINOADIPATE AMINOTRANSFERASE, MITOCHONDRIAL"/>
    <property type="match status" value="1"/>
</dbReference>
<dbReference type="STRING" id="6689.A0A423U151"/>
<evidence type="ECO:0000256" key="2">
    <source>
        <dbReference type="ARBA" id="ARBA00022576"/>
    </source>
</evidence>
<keyword evidence="6" id="KW-1185">Reference proteome</keyword>
<reference evidence="5 6" key="2">
    <citation type="submission" date="2019-01" db="EMBL/GenBank/DDBJ databases">
        <title>The decoding of complex shrimp genome reveals the adaptation for benthos swimmer, frequently molting mechanism and breeding impact on genome.</title>
        <authorList>
            <person name="Sun Y."/>
            <person name="Gao Y."/>
            <person name="Yu Y."/>
        </authorList>
    </citation>
    <scope>NUCLEOTIDE SEQUENCE [LARGE SCALE GENOMIC DNA]</scope>
    <source>
        <tissue evidence="5">Muscle</tissue>
    </source>
</reference>
<dbReference type="PANTHER" id="PTHR42790">
    <property type="entry name" value="AMINOTRANSFERASE"/>
    <property type="match status" value="1"/>
</dbReference>
<keyword evidence="2" id="KW-0032">Aminotransferase</keyword>
<organism evidence="5 6">
    <name type="scientific">Penaeus vannamei</name>
    <name type="common">Whiteleg shrimp</name>
    <name type="synonym">Litopenaeus vannamei</name>
    <dbReference type="NCBI Taxonomy" id="6689"/>
    <lineage>
        <taxon>Eukaryota</taxon>
        <taxon>Metazoa</taxon>
        <taxon>Ecdysozoa</taxon>
        <taxon>Arthropoda</taxon>
        <taxon>Crustacea</taxon>
        <taxon>Multicrustacea</taxon>
        <taxon>Malacostraca</taxon>
        <taxon>Eumalacostraca</taxon>
        <taxon>Eucarida</taxon>
        <taxon>Decapoda</taxon>
        <taxon>Dendrobranchiata</taxon>
        <taxon>Penaeoidea</taxon>
        <taxon>Penaeidae</taxon>
        <taxon>Penaeus</taxon>
    </lineage>
</organism>
<keyword evidence="3" id="KW-0808">Transferase</keyword>
<dbReference type="AlphaFoldDB" id="A0A423U151"/>
<evidence type="ECO:0000313" key="6">
    <source>
        <dbReference type="Proteomes" id="UP000283509"/>
    </source>
</evidence>
<evidence type="ECO:0000313" key="5">
    <source>
        <dbReference type="EMBL" id="ROT82435.1"/>
    </source>
</evidence>
<dbReference type="InterPro" id="IPR015421">
    <property type="entry name" value="PyrdxlP-dep_Trfase_major"/>
</dbReference>
<sequence>MDYTKFFAENAARRKPSWIGRLRMYSTIPNILWLAGGLPNPSRFPFSEAKVTLRDGTVINISPKTMAAALQYGSKEGNVQLLNYMSGLTQRLHAPPCWPQTKQLITMGQDGLAKAFVMLVDPGDYVLSALNPRYISVEEDEEGMLPDDLRSTLAQLKLESLIKQHEFRPKLMYVNPSSNSPSGKRMNEQRRREIYAIACEYDLLILEDDRCYFLNFKDDLPPSFLSLDTEGRVIRFDTFSDVVNTGELTECITGPKPLLDCILHHVQATVLGGIGLPQALFAELFRVWGLDGFLRHVKEVRQLYCSRRDATLLAAEKHLTGLCEWNVPDGGMFLWLKVPGIKDTRALSSECSSANNLLLVPGNGFTSNPELPCQYLKACYSSASPEQMDKAFGILADLIREEMQRNKCLQAQA</sequence>
<protein>
    <recommendedName>
        <fullName evidence="7">Aminotransferase class I/classII domain-containing protein</fullName>
    </recommendedName>
</protein>
<dbReference type="InterPro" id="IPR015424">
    <property type="entry name" value="PyrdxlP-dep_Trfase"/>
</dbReference>
<comment type="cofactor">
    <cofactor evidence="1">
        <name>pyridoxal 5'-phosphate</name>
        <dbReference type="ChEBI" id="CHEBI:597326"/>
    </cofactor>
</comment>
<keyword evidence="4" id="KW-0663">Pyridoxal phosphate</keyword>
<proteinExistence type="predicted"/>
<accession>A0A423U151</accession>
<dbReference type="Proteomes" id="UP000283509">
    <property type="component" value="Unassembled WGS sequence"/>
</dbReference>
<evidence type="ECO:0008006" key="7">
    <source>
        <dbReference type="Google" id="ProtNLM"/>
    </source>
</evidence>